<dbReference type="KEGG" id="spat:A0O21_00690"/>
<keyword evidence="3" id="KW-1185">Reference proteome</keyword>
<organism evidence="2 3">
    <name type="scientific">Streptococcus pantholopis</name>
    <dbReference type="NCBI Taxonomy" id="1811193"/>
    <lineage>
        <taxon>Bacteria</taxon>
        <taxon>Bacillati</taxon>
        <taxon>Bacillota</taxon>
        <taxon>Bacilli</taxon>
        <taxon>Lactobacillales</taxon>
        <taxon>Streptococcaceae</taxon>
        <taxon>Streptococcus</taxon>
    </lineage>
</organism>
<evidence type="ECO:0000313" key="3">
    <source>
        <dbReference type="Proteomes" id="UP000077317"/>
    </source>
</evidence>
<dbReference type="AlphaFoldDB" id="A0A172Q5C0"/>
<dbReference type="RefSeq" id="WP_067060056.1">
    <property type="nucleotide sequence ID" value="NZ_CP014699.1"/>
</dbReference>
<dbReference type="EMBL" id="CP014699">
    <property type="protein sequence ID" value="AND78646.1"/>
    <property type="molecule type" value="Genomic_DNA"/>
</dbReference>
<dbReference type="STRING" id="1811193.A0O21_00690"/>
<reference evidence="2 3" key="1">
    <citation type="journal article" date="2016" name="Int. J. Syst. Evol. Microbiol.">
        <title>Streptococcuspantholopis sp. nov., isolated from faeces of the Tibetan antelope (Pantholops hodgsonii).</title>
        <authorList>
            <person name="Bai X."/>
            <person name="Xiong Y."/>
            <person name="Lu S."/>
            <person name="Jin D."/>
            <person name="Lai X."/>
            <person name="Yang J."/>
            <person name="Niu L."/>
            <person name="Hu S."/>
            <person name="Meng X."/>
            <person name="Pu J."/>
            <person name="Ye C."/>
            <person name="Xu J."/>
        </authorList>
    </citation>
    <scope>NUCLEOTIDE SEQUENCE [LARGE SCALE GENOMIC DNA]</scope>
    <source>
        <strain evidence="2 3">TA 26</strain>
    </source>
</reference>
<protein>
    <submittedName>
        <fullName evidence="2">DNA repair protein</fullName>
    </submittedName>
</protein>
<name>A0A172Q5C0_9STRE</name>
<evidence type="ECO:0000256" key="1">
    <source>
        <dbReference type="SAM" id="Coils"/>
    </source>
</evidence>
<feature type="coiled-coil region" evidence="1">
    <location>
        <begin position="21"/>
        <end position="48"/>
    </location>
</feature>
<sequence length="94" mass="10579">MLNKERKNLRKLKKPELLEIMLAQSEEIEALRNQLAVAEKKLADREIILEESGSLAEASLKLTNVFVEAQKAADLYLDNIKAKLGEEDGKADRS</sequence>
<gene>
    <name evidence="2" type="ORF">A0O21_00690</name>
</gene>
<reference evidence="3" key="2">
    <citation type="submission" date="2016-03" db="EMBL/GenBank/DDBJ databases">
        <title>Streptococcus antelopensis sp. nov., isolated from the feces of the Tibetan antelope (Pantholops hodgsonii) in Hoh Xil National Nature Reserve, Qinghai, China.</title>
        <authorList>
            <person name="Bai X."/>
        </authorList>
    </citation>
    <scope>NUCLEOTIDE SEQUENCE [LARGE SCALE GENOMIC DNA]</scope>
    <source>
        <strain evidence="3">TA 26</strain>
    </source>
</reference>
<dbReference type="Proteomes" id="UP000077317">
    <property type="component" value="Chromosome"/>
</dbReference>
<dbReference type="OrthoDB" id="1863015at2"/>
<proteinExistence type="predicted"/>
<evidence type="ECO:0000313" key="2">
    <source>
        <dbReference type="EMBL" id="AND78646.1"/>
    </source>
</evidence>
<accession>A0A172Q5C0</accession>
<keyword evidence="1" id="KW-0175">Coiled coil</keyword>